<reference evidence="2 3" key="1">
    <citation type="submission" date="2019-06" db="EMBL/GenBank/DDBJ databases">
        <title>Draft genome sequence of the filamentous fungus Phialemoniopsis curvata isolated from diesel fuel.</title>
        <authorList>
            <person name="Varaljay V.A."/>
            <person name="Lyon W.J."/>
            <person name="Crouch A.L."/>
            <person name="Drake C.E."/>
            <person name="Hollomon J.M."/>
            <person name="Nadeau L.J."/>
            <person name="Nunn H.S."/>
            <person name="Stevenson B.S."/>
            <person name="Bojanowski C.L."/>
            <person name="Crookes-Goodson W.J."/>
        </authorList>
    </citation>
    <scope>NUCLEOTIDE SEQUENCE [LARGE SCALE GENOMIC DNA]</scope>
    <source>
        <strain evidence="2 3">D216</strain>
    </source>
</reference>
<dbReference type="RefSeq" id="XP_030993372.1">
    <property type="nucleotide sequence ID" value="XM_031142406.1"/>
</dbReference>
<dbReference type="OrthoDB" id="5236816at2759"/>
<feature type="region of interest" description="Disordered" evidence="1">
    <location>
        <begin position="247"/>
        <end position="267"/>
    </location>
</feature>
<protein>
    <submittedName>
        <fullName evidence="2">Uncharacterized protein</fullName>
    </submittedName>
</protein>
<dbReference type="InParanoid" id="A0A507B3N5"/>
<comment type="caution">
    <text evidence="2">The sequence shown here is derived from an EMBL/GenBank/DDBJ whole genome shotgun (WGS) entry which is preliminary data.</text>
</comment>
<dbReference type="EMBL" id="SKBQ01000047">
    <property type="protein sequence ID" value="TPX11661.1"/>
    <property type="molecule type" value="Genomic_DNA"/>
</dbReference>
<sequence length="447" mass="49007">MQENRGTALYVLPICWTDLHARLLGAQFIPRDPVLTPVPATPPLSSPTRRGLHVRPSQTAAAISRELNLLLSPETSRLFCKYRAIKTILSTFYPATLSKPRSSSELDLYFGARVFRKAVRVPVLWRQTEQPNASFDSAITQPAASFGRIPTAASELFANDSQASCRSSQTAPDAPMLAYINRNQLSLVRRHLFRISMGPEDGDRANTPVSRLQYLRSKALFPADVDQDAHFVGILLAMAQAHFYSQPGSRNSSQSSRSAGASANNSQPLPTFREVTVRLLTHDDDAADFIVYSATVSSAFLQRFSEPSKAPIIADSTTEGGIKIDYTRVPIWPILGLKERLGKALGHDIAGDIIEDSHIFDEHCGSQAEEEHQATPVEQEASRNLKRSIAQCETLSEVLTSSFEVRDDDNKGDNSSGDSPAVRRVGSLSPAAKRRCSSARARSLEVC</sequence>
<evidence type="ECO:0000313" key="2">
    <source>
        <dbReference type="EMBL" id="TPX11661.1"/>
    </source>
</evidence>
<dbReference type="AlphaFoldDB" id="A0A507B3N5"/>
<accession>A0A507B3N5</accession>
<keyword evidence="3" id="KW-1185">Reference proteome</keyword>
<name>A0A507B3N5_9PEZI</name>
<evidence type="ECO:0000256" key="1">
    <source>
        <dbReference type="SAM" id="MobiDB-lite"/>
    </source>
</evidence>
<proteinExistence type="predicted"/>
<gene>
    <name evidence="2" type="ORF">E0L32_007640</name>
</gene>
<dbReference type="GeneID" id="41975087"/>
<evidence type="ECO:0000313" key="3">
    <source>
        <dbReference type="Proteomes" id="UP000319257"/>
    </source>
</evidence>
<feature type="region of interest" description="Disordered" evidence="1">
    <location>
        <begin position="403"/>
        <end position="433"/>
    </location>
</feature>
<organism evidence="2 3">
    <name type="scientific">Thyridium curvatum</name>
    <dbReference type="NCBI Taxonomy" id="1093900"/>
    <lineage>
        <taxon>Eukaryota</taxon>
        <taxon>Fungi</taxon>
        <taxon>Dikarya</taxon>
        <taxon>Ascomycota</taxon>
        <taxon>Pezizomycotina</taxon>
        <taxon>Sordariomycetes</taxon>
        <taxon>Sordariomycetidae</taxon>
        <taxon>Thyridiales</taxon>
        <taxon>Thyridiaceae</taxon>
        <taxon>Thyridium</taxon>
    </lineage>
</organism>
<dbReference type="Proteomes" id="UP000319257">
    <property type="component" value="Unassembled WGS sequence"/>
</dbReference>